<organism evidence="2 3">
    <name type="scientific">Xenopus laevis</name>
    <name type="common">African clawed frog</name>
    <dbReference type="NCBI Taxonomy" id="8355"/>
    <lineage>
        <taxon>Eukaryota</taxon>
        <taxon>Metazoa</taxon>
        <taxon>Chordata</taxon>
        <taxon>Craniata</taxon>
        <taxon>Vertebrata</taxon>
        <taxon>Euteleostomi</taxon>
        <taxon>Amphibia</taxon>
        <taxon>Batrachia</taxon>
        <taxon>Anura</taxon>
        <taxon>Pipoidea</taxon>
        <taxon>Pipidae</taxon>
        <taxon>Xenopodinae</taxon>
        <taxon>Xenopus</taxon>
        <taxon>Xenopus</taxon>
    </lineage>
</organism>
<keyword evidence="1" id="KW-0812">Transmembrane</keyword>
<proteinExistence type="predicted"/>
<dbReference type="Proteomes" id="UP000694892">
    <property type="component" value="Chromosome 2S"/>
</dbReference>
<reference evidence="3" key="1">
    <citation type="journal article" date="2016" name="Nature">
        <title>Genome evolution in the allotetraploid frog Xenopus laevis.</title>
        <authorList>
            <person name="Session A.M."/>
            <person name="Uno Y."/>
            <person name="Kwon T."/>
            <person name="Chapman J.A."/>
            <person name="Toyoda A."/>
            <person name="Takahashi S."/>
            <person name="Fukui A."/>
            <person name="Hikosaka A."/>
            <person name="Suzuki A."/>
            <person name="Kondo M."/>
            <person name="van Heeringen S.J."/>
            <person name="Quigley I."/>
            <person name="Heinz S."/>
            <person name="Ogino H."/>
            <person name="Ochi H."/>
            <person name="Hellsten U."/>
            <person name="Lyons J.B."/>
            <person name="Simakov O."/>
            <person name="Putnam N."/>
            <person name="Stites J."/>
            <person name="Kuroki Y."/>
            <person name="Tanaka T."/>
            <person name="Michiue T."/>
            <person name="Watanabe M."/>
            <person name="Bogdanovic O."/>
            <person name="Lister R."/>
            <person name="Georgiou G."/>
            <person name="Paranjpe S.S."/>
            <person name="van Kruijsbergen I."/>
            <person name="Shu S."/>
            <person name="Carlson J."/>
            <person name="Kinoshita T."/>
            <person name="Ohta Y."/>
            <person name="Mawaribuchi S."/>
            <person name="Jenkins J."/>
            <person name="Grimwood J."/>
            <person name="Schmutz J."/>
            <person name="Mitros T."/>
            <person name="Mozaffari S.V."/>
            <person name="Suzuki Y."/>
            <person name="Haramoto Y."/>
            <person name="Yamamoto T.S."/>
            <person name="Takagi C."/>
            <person name="Heald R."/>
            <person name="Miller K."/>
            <person name="Haudenschild C."/>
            <person name="Kitzman J."/>
            <person name="Nakayama T."/>
            <person name="Izutsu Y."/>
            <person name="Robert J."/>
            <person name="Fortriede J."/>
            <person name="Burns K."/>
            <person name="Lotay V."/>
            <person name="Karimi K."/>
            <person name="Yasuoka Y."/>
            <person name="Dichmann D.S."/>
            <person name="Flajnik M.F."/>
            <person name="Houston D.W."/>
            <person name="Shendure J."/>
            <person name="DuPasquier L."/>
            <person name="Vize P.D."/>
            <person name="Zorn A.M."/>
            <person name="Ito M."/>
            <person name="Marcotte E.M."/>
            <person name="Wallingford J.B."/>
            <person name="Ito Y."/>
            <person name="Asashima M."/>
            <person name="Ueno N."/>
            <person name="Matsuda Y."/>
            <person name="Veenstra G.J."/>
            <person name="Fujiyama A."/>
            <person name="Harland R.M."/>
            <person name="Taira M."/>
            <person name="Rokhsar D.S."/>
        </authorList>
    </citation>
    <scope>NUCLEOTIDE SEQUENCE [LARGE SCALE GENOMIC DNA]</scope>
    <source>
        <strain evidence="3">J</strain>
    </source>
</reference>
<accession>A0A974DLB1</accession>
<keyword evidence="1" id="KW-0472">Membrane</keyword>
<evidence type="ECO:0000313" key="3">
    <source>
        <dbReference type="Proteomes" id="UP000694892"/>
    </source>
</evidence>
<gene>
    <name evidence="2" type="ORF">XELAEV_18016170mg</name>
</gene>
<dbReference type="EMBL" id="CM004469">
    <property type="protein sequence ID" value="OCT93101.1"/>
    <property type="molecule type" value="Genomic_DNA"/>
</dbReference>
<evidence type="ECO:0000313" key="2">
    <source>
        <dbReference type="EMBL" id="OCT93101.1"/>
    </source>
</evidence>
<evidence type="ECO:0000256" key="1">
    <source>
        <dbReference type="SAM" id="Phobius"/>
    </source>
</evidence>
<sequence>MRMERDIGNPFVGVIILEEAHPPTTGIQLISSMKSILLPEGPEMNLIWGPVSFSYATAISIKMSGILGIHFISYKYVYMPFFRV</sequence>
<feature type="transmembrane region" description="Helical" evidence="1">
    <location>
        <begin position="53"/>
        <end position="74"/>
    </location>
</feature>
<name>A0A974DLB1_XENLA</name>
<protein>
    <submittedName>
        <fullName evidence="2">Uncharacterized protein</fullName>
    </submittedName>
</protein>
<keyword evidence="1" id="KW-1133">Transmembrane helix</keyword>
<dbReference type="AlphaFoldDB" id="A0A974DLB1"/>